<dbReference type="EMBL" id="JH688778">
    <property type="protein sequence ID" value="EJD32641.1"/>
    <property type="molecule type" value="Genomic_DNA"/>
</dbReference>
<feature type="compositionally biased region" description="Polar residues" evidence="1">
    <location>
        <begin position="85"/>
        <end position="95"/>
    </location>
</feature>
<accession>J0L8G7</accession>
<feature type="region of interest" description="Disordered" evidence="1">
    <location>
        <begin position="124"/>
        <end position="187"/>
    </location>
</feature>
<gene>
    <name evidence="2" type="ORF">AURDEDRAFT_132059</name>
</gene>
<dbReference type="AlphaFoldDB" id="J0L8G7"/>
<dbReference type="Proteomes" id="UP000006514">
    <property type="component" value="Unassembled WGS sequence"/>
</dbReference>
<evidence type="ECO:0000313" key="3">
    <source>
        <dbReference type="Proteomes" id="UP000006514"/>
    </source>
</evidence>
<sequence length="325" mass="35007">MQLRALAHRSTALSLRRQMNDVSGGRVFTTVGTKPRNNVGDAVEPDEDDEEGEDLPAVVAEQAAAREAGLVGELSDCTEAEDSSEAPSRPSTPASPCSAWDSEEDYPMDVRVLARPLQQVLQDAEEWRKGQAASTPPTSLSDSPASAPAQATSGGKGKKKMRRGGRASKTRSSWSEAQRKAEKNSAAYANRTALLRAMRQNERLLERHDAAPPIAGKHLDGAQQYASSFKVAGVATNRSPFVAARLAPAGRSGTTSPVYREGFSRVGISPASRSNIRWVLRQALGPPEGCNEYTRNLVKNAGFTYVPNATCAVPAFPLQRKLTYW</sequence>
<evidence type="ECO:0000256" key="1">
    <source>
        <dbReference type="SAM" id="MobiDB-lite"/>
    </source>
</evidence>
<protein>
    <submittedName>
        <fullName evidence="2">Uncharacterized protein</fullName>
    </submittedName>
</protein>
<feature type="compositionally biased region" description="Polar residues" evidence="1">
    <location>
        <begin position="132"/>
        <end position="153"/>
    </location>
</feature>
<organism evidence="2 3">
    <name type="scientific">Auricularia subglabra (strain TFB-10046 / SS5)</name>
    <name type="common">White-rot fungus</name>
    <name type="synonym">Auricularia delicata (strain TFB10046)</name>
    <dbReference type="NCBI Taxonomy" id="717982"/>
    <lineage>
        <taxon>Eukaryota</taxon>
        <taxon>Fungi</taxon>
        <taxon>Dikarya</taxon>
        <taxon>Basidiomycota</taxon>
        <taxon>Agaricomycotina</taxon>
        <taxon>Agaricomycetes</taxon>
        <taxon>Auriculariales</taxon>
        <taxon>Auriculariaceae</taxon>
        <taxon>Auricularia</taxon>
    </lineage>
</organism>
<evidence type="ECO:0000313" key="2">
    <source>
        <dbReference type="EMBL" id="EJD32641.1"/>
    </source>
</evidence>
<dbReference type="KEGG" id="adl:AURDEDRAFT_132059"/>
<feature type="compositionally biased region" description="Basic residues" evidence="1">
    <location>
        <begin position="156"/>
        <end position="169"/>
    </location>
</feature>
<proteinExistence type="predicted"/>
<feature type="region of interest" description="Disordered" evidence="1">
    <location>
        <begin position="68"/>
        <end position="102"/>
    </location>
</feature>
<feature type="compositionally biased region" description="Acidic residues" evidence="1">
    <location>
        <begin position="43"/>
        <end position="54"/>
    </location>
</feature>
<name>J0L8G7_AURST</name>
<keyword evidence="3" id="KW-1185">Reference proteome</keyword>
<dbReference type="InParanoid" id="J0L8G7"/>
<reference evidence="3" key="1">
    <citation type="journal article" date="2012" name="Science">
        <title>The Paleozoic origin of enzymatic lignin decomposition reconstructed from 31 fungal genomes.</title>
        <authorList>
            <person name="Floudas D."/>
            <person name="Binder M."/>
            <person name="Riley R."/>
            <person name="Barry K."/>
            <person name="Blanchette R.A."/>
            <person name="Henrissat B."/>
            <person name="Martinez A.T."/>
            <person name="Otillar R."/>
            <person name="Spatafora J.W."/>
            <person name="Yadav J.S."/>
            <person name="Aerts A."/>
            <person name="Benoit I."/>
            <person name="Boyd A."/>
            <person name="Carlson A."/>
            <person name="Copeland A."/>
            <person name="Coutinho P.M."/>
            <person name="de Vries R.P."/>
            <person name="Ferreira P."/>
            <person name="Findley K."/>
            <person name="Foster B."/>
            <person name="Gaskell J."/>
            <person name="Glotzer D."/>
            <person name="Gorecki P."/>
            <person name="Heitman J."/>
            <person name="Hesse C."/>
            <person name="Hori C."/>
            <person name="Igarashi K."/>
            <person name="Jurgens J.A."/>
            <person name="Kallen N."/>
            <person name="Kersten P."/>
            <person name="Kohler A."/>
            <person name="Kuees U."/>
            <person name="Kumar T.K.A."/>
            <person name="Kuo A."/>
            <person name="LaButti K."/>
            <person name="Larrondo L.F."/>
            <person name="Lindquist E."/>
            <person name="Ling A."/>
            <person name="Lombard V."/>
            <person name="Lucas S."/>
            <person name="Lundell T."/>
            <person name="Martin R."/>
            <person name="McLaughlin D.J."/>
            <person name="Morgenstern I."/>
            <person name="Morin E."/>
            <person name="Murat C."/>
            <person name="Nagy L.G."/>
            <person name="Nolan M."/>
            <person name="Ohm R.A."/>
            <person name="Patyshakuliyeva A."/>
            <person name="Rokas A."/>
            <person name="Ruiz-Duenas F.J."/>
            <person name="Sabat G."/>
            <person name="Salamov A."/>
            <person name="Samejima M."/>
            <person name="Schmutz J."/>
            <person name="Slot J.C."/>
            <person name="St John F."/>
            <person name="Stenlid J."/>
            <person name="Sun H."/>
            <person name="Sun S."/>
            <person name="Syed K."/>
            <person name="Tsang A."/>
            <person name="Wiebenga A."/>
            <person name="Young D."/>
            <person name="Pisabarro A."/>
            <person name="Eastwood D.C."/>
            <person name="Martin F."/>
            <person name="Cullen D."/>
            <person name="Grigoriev I.V."/>
            <person name="Hibbett D.S."/>
        </authorList>
    </citation>
    <scope>NUCLEOTIDE SEQUENCE [LARGE SCALE GENOMIC DNA]</scope>
    <source>
        <strain evidence="3">TFB10046</strain>
    </source>
</reference>
<feature type="region of interest" description="Disordered" evidence="1">
    <location>
        <begin position="26"/>
        <end position="54"/>
    </location>
</feature>